<dbReference type="Proteomes" id="UP000249082">
    <property type="component" value="Unassembled WGS sequence"/>
</dbReference>
<dbReference type="InterPro" id="IPR003691">
    <property type="entry name" value="FluC"/>
</dbReference>
<proteinExistence type="inferred from homology"/>
<evidence type="ECO:0000256" key="6">
    <source>
        <dbReference type="ARBA" id="ARBA00023053"/>
    </source>
</evidence>
<dbReference type="Pfam" id="PF02537">
    <property type="entry name" value="CRCB"/>
    <property type="match status" value="1"/>
</dbReference>
<dbReference type="PANTHER" id="PTHR28259">
    <property type="entry name" value="FLUORIDE EXPORT PROTEIN 1-RELATED"/>
    <property type="match status" value="1"/>
</dbReference>
<feature type="transmembrane region" description="Helical" evidence="12">
    <location>
        <begin position="44"/>
        <end position="65"/>
    </location>
</feature>
<comment type="function">
    <text evidence="12">Fluoride-specific ion channel. Important for reducing fluoride concentration in the cell, thus reducing its toxicity.</text>
</comment>
<evidence type="ECO:0000256" key="12">
    <source>
        <dbReference type="HAMAP-Rule" id="MF_00454"/>
    </source>
</evidence>
<accession>A0A2W5NR23</accession>
<keyword evidence="12" id="KW-0813">Transport</keyword>
<evidence type="ECO:0000256" key="2">
    <source>
        <dbReference type="ARBA" id="ARBA00022475"/>
    </source>
</evidence>
<evidence type="ECO:0000256" key="10">
    <source>
        <dbReference type="ARBA" id="ARBA00035120"/>
    </source>
</evidence>
<keyword evidence="2 12" id="KW-1003">Cell membrane</keyword>
<evidence type="ECO:0000256" key="7">
    <source>
        <dbReference type="ARBA" id="ARBA00023065"/>
    </source>
</evidence>
<keyword evidence="6 12" id="KW-0915">Sodium</keyword>
<comment type="activity regulation">
    <text evidence="12">Na(+) is not transported, but it plays an essential structural role and its presence is essential for fluoride channel function.</text>
</comment>
<comment type="caution">
    <text evidence="13">The sequence shown here is derived from an EMBL/GenBank/DDBJ whole genome shotgun (WGS) entry which is preliminary data.</text>
</comment>
<dbReference type="GO" id="GO:0062054">
    <property type="term" value="F:fluoride channel activity"/>
    <property type="evidence" value="ECO:0007669"/>
    <property type="project" value="UniProtKB-UniRule"/>
</dbReference>
<dbReference type="GO" id="GO:0140114">
    <property type="term" value="P:cellular detoxification of fluoride"/>
    <property type="evidence" value="ECO:0007669"/>
    <property type="project" value="UniProtKB-UniRule"/>
</dbReference>
<keyword evidence="4 12" id="KW-0812">Transmembrane</keyword>
<evidence type="ECO:0000256" key="4">
    <source>
        <dbReference type="ARBA" id="ARBA00022692"/>
    </source>
</evidence>
<feature type="binding site" evidence="12">
    <location>
        <position position="85"/>
    </location>
    <ligand>
        <name>Na(+)</name>
        <dbReference type="ChEBI" id="CHEBI:29101"/>
        <note>structural</note>
    </ligand>
</feature>
<keyword evidence="5 12" id="KW-1133">Transmembrane helix</keyword>
<feature type="transmembrane region" description="Helical" evidence="12">
    <location>
        <begin position="107"/>
        <end position="130"/>
    </location>
</feature>
<organism evidence="13 14">
    <name type="scientific">Novosphingobium pentaromativorans</name>
    <dbReference type="NCBI Taxonomy" id="205844"/>
    <lineage>
        <taxon>Bacteria</taxon>
        <taxon>Pseudomonadati</taxon>
        <taxon>Pseudomonadota</taxon>
        <taxon>Alphaproteobacteria</taxon>
        <taxon>Sphingomonadales</taxon>
        <taxon>Sphingomonadaceae</taxon>
        <taxon>Novosphingobium</taxon>
    </lineage>
</organism>
<evidence type="ECO:0000256" key="5">
    <source>
        <dbReference type="ARBA" id="ARBA00022989"/>
    </source>
</evidence>
<comment type="similarity">
    <text evidence="10 12">Belongs to the fluoride channel Fluc/FEX (TC 1.A.43) family.</text>
</comment>
<keyword evidence="8 12" id="KW-0472">Membrane</keyword>
<evidence type="ECO:0000256" key="9">
    <source>
        <dbReference type="ARBA" id="ARBA00023303"/>
    </source>
</evidence>
<dbReference type="HAMAP" id="MF_00454">
    <property type="entry name" value="FluC"/>
    <property type="match status" value="1"/>
</dbReference>
<feature type="transmembrane region" description="Helical" evidence="12">
    <location>
        <begin position="77"/>
        <end position="95"/>
    </location>
</feature>
<name>A0A2W5NR23_9SPHN</name>
<protein>
    <recommendedName>
        <fullName evidence="12">Fluoride-specific ion channel FluC</fullName>
    </recommendedName>
</protein>
<evidence type="ECO:0000256" key="8">
    <source>
        <dbReference type="ARBA" id="ARBA00023136"/>
    </source>
</evidence>
<evidence type="ECO:0000313" key="13">
    <source>
        <dbReference type="EMBL" id="PZQ55866.1"/>
    </source>
</evidence>
<keyword evidence="9 12" id="KW-0407">Ion channel</keyword>
<keyword evidence="3" id="KW-0997">Cell inner membrane</keyword>
<evidence type="ECO:0000256" key="3">
    <source>
        <dbReference type="ARBA" id="ARBA00022519"/>
    </source>
</evidence>
<reference evidence="13 14" key="1">
    <citation type="submission" date="2017-08" db="EMBL/GenBank/DDBJ databases">
        <title>Infants hospitalized years apart are colonized by the same room-sourced microbial strains.</title>
        <authorList>
            <person name="Brooks B."/>
            <person name="Olm M.R."/>
            <person name="Firek B.A."/>
            <person name="Baker R."/>
            <person name="Thomas B.C."/>
            <person name="Morowitz M.J."/>
            <person name="Banfield J.F."/>
        </authorList>
    </citation>
    <scope>NUCLEOTIDE SEQUENCE [LARGE SCALE GENOMIC DNA]</scope>
    <source>
        <strain evidence="13">S2_005_002_R2_33</strain>
    </source>
</reference>
<keyword evidence="7 12" id="KW-0406">Ion transport</keyword>
<comment type="subcellular location">
    <subcellularLocation>
        <location evidence="1 12">Cell membrane</location>
        <topology evidence="1 12">Multi-pass membrane protein</topology>
    </subcellularLocation>
</comment>
<feature type="binding site" evidence="12">
    <location>
        <position position="88"/>
    </location>
    <ligand>
        <name>Na(+)</name>
        <dbReference type="ChEBI" id="CHEBI:29101"/>
        <note>structural</note>
    </ligand>
</feature>
<dbReference type="GO" id="GO:0005886">
    <property type="term" value="C:plasma membrane"/>
    <property type="evidence" value="ECO:0007669"/>
    <property type="project" value="UniProtKB-SubCell"/>
</dbReference>
<dbReference type="NCBIfam" id="TIGR00494">
    <property type="entry name" value="crcB"/>
    <property type="match status" value="1"/>
</dbReference>
<keyword evidence="12" id="KW-0479">Metal-binding</keyword>
<gene>
    <name evidence="12 13" type="primary">crcB</name>
    <name evidence="12" type="synonym">fluC</name>
    <name evidence="13" type="ORF">DI555_07585</name>
</gene>
<evidence type="ECO:0000313" key="14">
    <source>
        <dbReference type="Proteomes" id="UP000249082"/>
    </source>
</evidence>
<dbReference type="EMBL" id="QFPX01000005">
    <property type="protein sequence ID" value="PZQ55866.1"/>
    <property type="molecule type" value="Genomic_DNA"/>
</dbReference>
<comment type="catalytic activity">
    <reaction evidence="11">
        <text>fluoride(in) = fluoride(out)</text>
        <dbReference type="Rhea" id="RHEA:76159"/>
        <dbReference type="ChEBI" id="CHEBI:17051"/>
    </reaction>
    <physiologicalReaction direction="left-to-right" evidence="11">
        <dbReference type="Rhea" id="RHEA:76160"/>
    </physiologicalReaction>
</comment>
<evidence type="ECO:0000256" key="1">
    <source>
        <dbReference type="ARBA" id="ARBA00004651"/>
    </source>
</evidence>
<sequence>MPQPTFLAASAFVALGGGFGAWLRFLTGLAWTALLGPARTGAFPYGTLTVNVLGSLAMGLLAGWLLSRGAEGENARLLLGVGVLGGYTTFSSFSLDTIALVSRGQVGLAAFYVAISLIAGFAALFAGLSITKGVAA</sequence>
<dbReference type="GO" id="GO:0046872">
    <property type="term" value="F:metal ion binding"/>
    <property type="evidence" value="ECO:0007669"/>
    <property type="project" value="UniProtKB-KW"/>
</dbReference>
<evidence type="ECO:0000256" key="11">
    <source>
        <dbReference type="ARBA" id="ARBA00035585"/>
    </source>
</evidence>
<dbReference type="AlphaFoldDB" id="A0A2W5NR23"/>
<dbReference type="PANTHER" id="PTHR28259:SF1">
    <property type="entry name" value="FLUORIDE EXPORT PROTEIN 1-RELATED"/>
    <property type="match status" value="1"/>
</dbReference>